<dbReference type="EMBL" id="VDMD01000002">
    <property type="protein sequence ID" value="TRM68740.1"/>
    <property type="molecule type" value="Genomic_DNA"/>
</dbReference>
<evidence type="ECO:0008006" key="3">
    <source>
        <dbReference type="Google" id="ProtNLM"/>
    </source>
</evidence>
<evidence type="ECO:0000313" key="2">
    <source>
        <dbReference type="Proteomes" id="UP000320762"/>
    </source>
</evidence>
<dbReference type="AlphaFoldDB" id="A0A550CVD1"/>
<accession>A0A550CVD1</accession>
<sequence length="292" mass="33074">MSAAQSREPILPCELLDQICDLAAAVDKETRLSLSLASSRTRTIALNHLHTAPIIKTFAQQDKYLEALGFFPSGSTPVYRRSPVVRGLWDETISSHIIKMVGSFNCLRHLALHRDAFAWLIQAADRDLKLTARDPKLDLHLTLFRLDDALEGSATVFSLITTLHILSFRRQHDLQYIGRVRRAFPRLKGLAIPALPMDYTHCQSDIMSDTLSPLEMVVLVCPNEPLAIKPAFETWRRLRNEERHIHLVECSAERKDQCYSWETEVRGGESIWDRAAAYTTTLAKAYEQAGHA</sequence>
<evidence type="ECO:0000313" key="1">
    <source>
        <dbReference type="EMBL" id="TRM68740.1"/>
    </source>
</evidence>
<dbReference type="STRING" id="97359.A0A550CVD1"/>
<organism evidence="1 2">
    <name type="scientific">Schizophyllum amplum</name>
    <dbReference type="NCBI Taxonomy" id="97359"/>
    <lineage>
        <taxon>Eukaryota</taxon>
        <taxon>Fungi</taxon>
        <taxon>Dikarya</taxon>
        <taxon>Basidiomycota</taxon>
        <taxon>Agaricomycotina</taxon>
        <taxon>Agaricomycetes</taxon>
        <taxon>Agaricomycetidae</taxon>
        <taxon>Agaricales</taxon>
        <taxon>Schizophyllaceae</taxon>
        <taxon>Schizophyllum</taxon>
    </lineage>
</organism>
<dbReference type="Proteomes" id="UP000320762">
    <property type="component" value="Unassembled WGS sequence"/>
</dbReference>
<gene>
    <name evidence="1" type="ORF">BD626DRAFT_482595</name>
</gene>
<name>A0A550CVD1_9AGAR</name>
<reference evidence="1 2" key="1">
    <citation type="journal article" date="2019" name="New Phytol.">
        <title>Comparative genomics reveals unique wood-decay strategies and fruiting body development in the Schizophyllaceae.</title>
        <authorList>
            <person name="Almasi E."/>
            <person name="Sahu N."/>
            <person name="Krizsan K."/>
            <person name="Balint B."/>
            <person name="Kovacs G.M."/>
            <person name="Kiss B."/>
            <person name="Cseklye J."/>
            <person name="Drula E."/>
            <person name="Henrissat B."/>
            <person name="Nagy I."/>
            <person name="Chovatia M."/>
            <person name="Adam C."/>
            <person name="LaButti K."/>
            <person name="Lipzen A."/>
            <person name="Riley R."/>
            <person name="Grigoriev I.V."/>
            <person name="Nagy L.G."/>
        </authorList>
    </citation>
    <scope>NUCLEOTIDE SEQUENCE [LARGE SCALE GENOMIC DNA]</scope>
    <source>
        <strain evidence="1 2">NL-1724</strain>
    </source>
</reference>
<comment type="caution">
    <text evidence="1">The sequence shown here is derived from an EMBL/GenBank/DDBJ whole genome shotgun (WGS) entry which is preliminary data.</text>
</comment>
<proteinExistence type="predicted"/>
<keyword evidence="2" id="KW-1185">Reference proteome</keyword>
<protein>
    <recommendedName>
        <fullName evidence="3">F-box domain-containing protein</fullName>
    </recommendedName>
</protein>